<comment type="caution">
    <text evidence="1">The sequence shown here is derived from an EMBL/GenBank/DDBJ whole genome shotgun (WGS) entry which is preliminary data.</text>
</comment>
<protein>
    <submittedName>
        <fullName evidence="1">DUF3145 domain-containing protein</fullName>
    </submittedName>
</protein>
<dbReference type="Proteomes" id="UP001596098">
    <property type="component" value="Unassembled WGS sequence"/>
</dbReference>
<organism evidence="1 2">
    <name type="scientific">Nocardioides yefusunii</name>
    <dbReference type="NCBI Taxonomy" id="2500546"/>
    <lineage>
        <taxon>Bacteria</taxon>
        <taxon>Bacillati</taxon>
        <taxon>Actinomycetota</taxon>
        <taxon>Actinomycetes</taxon>
        <taxon>Propionibacteriales</taxon>
        <taxon>Nocardioidaceae</taxon>
        <taxon>Nocardioides</taxon>
    </lineage>
</organism>
<gene>
    <name evidence="1" type="ORF">ACFPWU_00015</name>
</gene>
<reference evidence="2" key="1">
    <citation type="journal article" date="2019" name="Int. J. Syst. Evol. Microbiol.">
        <title>The Global Catalogue of Microorganisms (GCM) 10K type strain sequencing project: providing services to taxonomists for standard genome sequencing and annotation.</title>
        <authorList>
            <consortium name="The Broad Institute Genomics Platform"/>
            <consortium name="The Broad Institute Genome Sequencing Center for Infectious Disease"/>
            <person name="Wu L."/>
            <person name="Ma J."/>
        </authorList>
    </citation>
    <scope>NUCLEOTIDE SEQUENCE [LARGE SCALE GENOMIC DNA]</scope>
    <source>
        <strain evidence="2">DFY28</strain>
    </source>
</reference>
<proteinExistence type="predicted"/>
<dbReference type="EMBL" id="JBHSQI010000001">
    <property type="protein sequence ID" value="MFC6152054.1"/>
    <property type="molecule type" value="Genomic_DNA"/>
</dbReference>
<dbReference type="Pfam" id="PF11343">
    <property type="entry name" value="DUF3145"/>
    <property type="match status" value="1"/>
</dbReference>
<name>A0ABW1QT84_9ACTN</name>
<dbReference type="RefSeq" id="WP_128220072.1">
    <property type="nucleotide sequence ID" value="NZ_CP034929.1"/>
</dbReference>
<sequence>MKEATVTTRTAPRPNGPSTRGILFVHSAPTALCPHIEWAVGGVIGSAVSLDWTPQPAQPGTFRAELSWTGAAGTAAAVASALRGWSHLRFEITEEPTPSTEGSRYSFTPELGVFHAVTGMHGDIMIPEDRLRAAMIKASRGETTLELEVDKLLGKEWDDELETFRHAGEGAPVRWLHQVV</sequence>
<dbReference type="InterPro" id="IPR021491">
    <property type="entry name" value="DUF3145"/>
</dbReference>
<accession>A0ABW1QT84</accession>
<evidence type="ECO:0000313" key="2">
    <source>
        <dbReference type="Proteomes" id="UP001596098"/>
    </source>
</evidence>
<evidence type="ECO:0000313" key="1">
    <source>
        <dbReference type="EMBL" id="MFC6152054.1"/>
    </source>
</evidence>
<keyword evidence="2" id="KW-1185">Reference proteome</keyword>